<sequence>MPRNRGMEWLGRSVLRLGGWRMAGALPDLPRAVLIAAPHSSNWDGVWGIAAKLAMGLRLSILGKHSLFRIPMLGPLLRWQGVIPVNRAAANGVVGQAIDALRDSPCMWYAIAPEGTRRQVEQWKPGFWRIAHGAGVPVIVAAFDYPSRTLTIGPAFALSGDMTADIAAIQRWYAPFRGRNHDVLQPANQPPPRVEN</sequence>
<dbReference type="GO" id="GO:0003841">
    <property type="term" value="F:1-acylglycerol-3-phosphate O-acyltransferase activity"/>
    <property type="evidence" value="ECO:0007669"/>
    <property type="project" value="TreeGrafter"/>
</dbReference>
<evidence type="ECO:0000256" key="1">
    <source>
        <dbReference type="ARBA" id="ARBA00005189"/>
    </source>
</evidence>
<dbReference type="CDD" id="cd07988">
    <property type="entry name" value="LPLAT_ABO13168-like"/>
    <property type="match status" value="1"/>
</dbReference>
<protein>
    <submittedName>
        <fullName evidence="5">Acyltransferase</fullName>
    </submittedName>
</protein>
<reference evidence="5 6" key="1">
    <citation type="submission" date="2019-04" db="EMBL/GenBank/DDBJ databases">
        <authorList>
            <person name="Grouzdev D.S."/>
            <person name="Nazina T.N."/>
        </authorList>
    </citation>
    <scope>NUCLEOTIDE SEQUENCE [LARGE SCALE GENOMIC DNA]</scope>
    <source>
        <strain evidence="5 6">SHC 3-19</strain>
    </source>
</reference>
<evidence type="ECO:0000256" key="3">
    <source>
        <dbReference type="ARBA" id="ARBA00023315"/>
    </source>
</evidence>
<comment type="caution">
    <text evidence="5">The sequence shown here is derived from an EMBL/GenBank/DDBJ whole genome shotgun (WGS) entry which is preliminary data.</text>
</comment>
<dbReference type="GO" id="GO:0006654">
    <property type="term" value="P:phosphatidic acid biosynthetic process"/>
    <property type="evidence" value="ECO:0007669"/>
    <property type="project" value="TreeGrafter"/>
</dbReference>
<feature type="domain" description="Phospholipid/glycerol acyltransferase" evidence="4">
    <location>
        <begin position="33"/>
        <end position="146"/>
    </location>
</feature>
<dbReference type="PANTHER" id="PTHR10434">
    <property type="entry name" value="1-ACYL-SN-GLYCEROL-3-PHOSPHATE ACYLTRANSFERASE"/>
    <property type="match status" value="1"/>
</dbReference>
<dbReference type="RefSeq" id="WP_138346430.1">
    <property type="nucleotide sequence ID" value="NZ_SROY01000001.1"/>
</dbReference>
<dbReference type="AlphaFoldDB" id="A0A5R9PGB7"/>
<dbReference type="EMBL" id="SROY01000001">
    <property type="protein sequence ID" value="TLX22505.1"/>
    <property type="molecule type" value="Genomic_DNA"/>
</dbReference>
<proteinExistence type="predicted"/>
<dbReference type="Proteomes" id="UP000308508">
    <property type="component" value="Unassembled WGS sequence"/>
</dbReference>
<evidence type="ECO:0000256" key="2">
    <source>
        <dbReference type="ARBA" id="ARBA00022679"/>
    </source>
</evidence>
<accession>A0A5R9PGB7</accession>
<keyword evidence="2 5" id="KW-0808">Transferase</keyword>
<dbReference type="SMART" id="SM00563">
    <property type="entry name" value="PlsC"/>
    <property type="match status" value="1"/>
</dbReference>
<dbReference type="STRING" id="1123377.GCA_000423885_01899"/>
<organism evidence="5 6">
    <name type="scientific">Thermomonas fusca</name>
    <dbReference type="NCBI Taxonomy" id="215690"/>
    <lineage>
        <taxon>Bacteria</taxon>
        <taxon>Pseudomonadati</taxon>
        <taxon>Pseudomonadota</taxon>
        <taxon>Gammaproteobacteria</taxon>
        <taxon>Lysobacterales</taxon>
        <taxon>Lysobacteraceae</taxon>
        <taxon>Thermomonas</taxon>
    </lineage>
</organism>
<keyword evidence="3 5" id="KW-0012">Acyltransferase</keyword>
<gene>
    <name evidence="5" type="ORF">E5S66_00265</name>
</gene>
<name>A0A5R9PGB7_9GAMM</name>
<evidence type="ECO:0000313" key="6">
    <source>
        <dbReference type="Proteomes" id="UP000308508"/>
    </source>
</evidence>
<dbReference type="PANTHER" id="PTHR10434:SF9">
    <property type="entry name" value="PHOSPHOLIPID_GLYCEROL ACYLTRANSFERASE DOMAIN-CONTAINING PROTEIN"/>
    <property type="match status" value="1"/>
</dbReference>
<evidence type="ECO:0000259" key="4">
    <source>
        <dbReference type="SMART" id="SM00563"/>
    </source>
</evidence>
<dbReference type="SUPFAM" id="SSF69593">
    <property type="entry name" value="Glycerol-3-phosphate (1)-acyltransferase"/>
    <property type="match status" value="1"/>
</dbReference>
<evidence type="ECO:0000313" key="5">
    <source>
        <dbReference type="EMBL" id="TLX22505.1"/>
    </source>
</evidence>
<dbReference type="InterPro" id="IPR002123">
    <property type="entry name" value="Plipid/glycerol_acylTrfase"/>
</dbReference>
<dbReference type="Pfam" id="PF01553">
    <property type="entry name" value="Acyltransferase"/>
    <property type="match status" value="1"/>
</dbReference>
<comment type="pathway">
    <text evidence="1">Lipid metabolism.</text>
</comment>
<keyword evidence="6" id="KW-1185">Reference proteome</keyword>